<reference evidence="8 9" key="1">
    <citation type="submission" date="2019-09" db="EMBL/GenBank/DDBJ databases">
        <title>Distinct polysaccharide growth profiles of human intestinal Prevotella copri isolates.</title>
        <authorList>
            <person name="Fehlner-Peach H."/>
            <person name="Magnabosco C."/>
            <person name="Raghavan V."/>
            <person name="Scher J.U."/>
            <person name="Tett A."/>
            <person name="Cox L.M."/>
            <person name="Gottsegen C."/>
            <person name="Watters A."/>
            <person name="Wiltshire- Gordon J.D."/>
            <person name="Segata N."/>
            <person name="Bonneau R."/>
            <person name="Littman D.R."/>
        </authorList>
    </citation>
    <scope>NUCLEOTIDE SEQUENCE [LARGE SCALE GENOMIC DNA]</scope>
    <source>
        <strain evidence="9">iAA917</strain>
    </source>
</reference>
<dbReference type="CDD" id="cd08071">
    <property type="entry name" value="MPN_DUF2466"/>
    <property type="match status" value="1"/>
</dbReference>
<evidence type="ECO:0000256" key="2">
    <source>
        <dbReference type="ARBA" id="ARBA00022723"/>
    </source>
</evidence>
<organism evidence="8 9">
    <name type="scientific">Segatella copri</name>
    <dbReference type="NCBI Taxonomy" id="165179"/>
    <lineage>
        <taxon>Bacteria</taxon>
        <taxon>Pseudomonadati</taxon>
        <taxon>Bacteroidota</taxon>
        <taxon>Bacteroidia</taxon>
        <taxon>Bacteroidales</taxon>
        <taxon>Prevotellaceae</taxon>
        <taxon>Segatella</taxon>
    </lineage>
</organism>
<evidence type="ECO:0000313" key="8">
    <source>
        <dbReference type="EMBL" id="MQP14292.1"/>
    </source>
</evidence>
<keyword evidence="3" id="KW-0378">Hydrolase</keyword>
<comment type="caution">
    <text evidence="8">The sequence shown here is derived from an EMBL/GenBank/DDBJ whole genome shotgun (WGS) entry which is preliminary data.</text>
</comment>
<dbReference type="InterPro" id="IPR037518">
    <property type="entry name" value="MPN"/>
</dbReference>
<keyword evidence="4" id="KW-0862">Zinc</keyword>
<keyword evidence="5" id="KW-0482">Metalloprotease</keyword>
<dbReference type="PROSITE" id="PS50249">
    <property type="entry name" value="MPN"/>
    <property type="match status" value="1"/>
</dbReference>
<dbReference type="InterPro" id="IPR001405">
    <property type="entry name" value="UPF0758"/>
</dbReference>
<accession>A0A6G1VMN9</accession>
<dbReference type="PROSITE" id="PS01302">
    <property type="entry name" value="UPF0758"/>
    <property type="match status" value="1"/>
</dbReference>
<evidence type="ECO:0000259" key="7">
    <source>
        <dbReference type="PROSITE" id="PS50249"/>
    </source>
</evidence>
<dbReference type="Pfam" id="PF04002">
    <property type="entry name" value="RadC"/>
    <property type="match status" value="1"/>
</dbReference>
<dbReference type="PANTHER" id="PTHR30471:SF3">
    <property type="entry name" value="UPF0758 PROTEIN YEES-RELATED"/>
    <property type="match status" value="1"/>
</dbReference>
<evidence type="ECO:0000256" key="6">
    <source>
        <dbReference type="RuleBase" id="RU003797"/>
    </source>
</evidence>
<dbReference type="GO" id="GO:0006508">
    <property type="term" value="P:proteolysis"/>
    <property type="evidence" value="ECO:0007669"/>
    <property type="project" value="UniProtKB-KW"/>
</dbReference>
<evidence type="ECO:0000256" key="4">
    <source>
        <dbReference type="ARBA" id="ARBA00022833"/>
    </source>
</evidence>
<dbReference type="GO" id="GO:0046872">
    <property type="term" value="F:metal ion binding"/>
    <property type="evidence" value="ECO:0007669"/>
    <property type="project" value="UniProtKB-KW"/>
</dbReference>
<dbReference type="OrthoDB" id="9804482at2"/>
<gene>
    <name evidence="8" type="primary">radC</name>
    <name evidence="8" type="ORF">F7D25_07690</name>
</gene>
<evidence type="ECO:0000256" key="1">
    <source>
        <dbReference type="ARBA" id="ARBA00022670"/>
    </source>
</evidence>
<dbReference type="PANTHER" id="PTHR30471">
    <property type="entry name" value="DNA REPAIR PROTEIN RADC"/>
    <property type="match status" value="1"/>
</dbReference>
<sequence length="226" mass="25007">MKKYNDILADERPEYKAANYGFENLSNTELLSMVINRGAGTKESISQARQLMNIADGKLSNLAKLSMDEMQVVQGIGDCKALAVLAALEIGKRRAREHAGEKPDLGSSLAIYNYLHLQMADLNVEQAHILLMNQNFRLIKHVKLSEGGITDTSVDVRVMMKEAVTAGATIMALAHNHPSGSPAPSRADDELTRKVKQACDIMRIFFMDHVIVTDGNFYSYHDKGKL</sequence>
<protein>
    <submittedName>
        <fullName evidence="8">DNA repair protein RadC</fullName>
    </submittedName>
</protein>
<keyword evidence="2" id="KW-0479">Metal-binding</keyword>
<dbReference type="RefSeq" id="WP_153090722.1">
    <property type="nucleotide sequence ID" value="NZ_VZAH01000078.1"/>
</dbReference>
<evidence type="ECO:0000313" key="9">
    <source>
        <dbReference type="Proteomes" id="UP000477980"/>
    </source>
</evidence>
<feature type="domain" description="MPN" evidence="7">
    <location>
        <begin position="104"/>
        <end position="226"/>
    </location>
</feature>
<dbReference type="SUPFAM" id="SSF102712">
    <property type="entry name" value="JAB1/MPN domain"/>
    <property type="match status" value="1"/>
</dbReference>
<evidence type="ECO:0000256" key="5">
    <source>
        <dbReference type="ARBA" id="ARBA00023049"/>
    </source>
</evidence>
<dbReference type="InterPro" id="IPR025657">
    <property type="entry name" value="RadC_JAB"/>
</dbReference>
<keyword evidence="1" id="KW-0645">Protease</keyword>
<dbReference type="EMBL" id="VZAH01000078">
    <property type="protein sequence ID" value="MQP14292.1"/>
    <property type="molecule type" value="Genomic_DNA"/>
</dbReference>
<comment type="similarity">
    <text evidence="6">Belongs to the UPF0758 family.</text>
</comment>
<dbReference type="Pfam" id="PF20582">
    <property type="entry name" value="UPF0758_N"/>
    <property type="match status" value="1"/>
</dbReference>
<proteinExistence type="inferred from homology"/>
<dbReference type="Gene3D" id="3.40.140.10">
    <property type="entry name" value="Cytidine Deaminase, domain 2"/>
    <property type="match status" value="1"/>
</dbReference>
<evidence type="ECO:0000256" key="3">
    <source>
        <dbReference type="ARBA" id="ARBA00022801"/>
    </source>
</evidence>
<dbReference type="Proteomes" id="UP000477980">
    <property type="component" value="Unassembled WGS sequence"/>
</dbReference>
<dbReference type="InterPro" id="IPR046778">
    <property type="entry name" value="UPF0758_N"/>
</dbReference>
<dbReference type="NCBIfam" id="NF000642">
    <property type="entry name" value="PRK00024.1"/>
    <property type="match status" value="1"/>
</dbReference>
<name>A0A6G1VMN9_9BACT</name>
<dbReference type="InterPro" id="IPR020891">
    <property type="entry name" value="UPF0758_CS"/>
</dbReference>
<dbReference type="GO" id="GO:0008237">
    <property type="term" value="F:metallopeptidase activity"/>
    <property type="evidence" value="ECO:0007669"/>
    <property type="project" value="UniProtKB-KW"/>
</dbReference>
<dbReference type="AlphaFoldDB" id="A0A6G1VMN9"/>
<dbReference type="NCBIfam" id="TIGR00608">
    <property type="entry name" value="radc"/>
    <property type="match status" value="1"/>
</dbReference>